<evidence type="ECO:0000256" key="4">
    <source>
        <dbReference type="SAM" id="MobiDB-lite"/>
    </source>
</evidence>
<gene>
    <name evidence="7" type="ORF">KPL78_24140</name>
</gene>
<dbReference type="SUPFAM" id="SSF51126">
    <property type="entry name" value="Pectin lyase-like"/>
    <property type="match status" value="1"/>
</dbReference>
<dbReference type="Gene3D" id="2.160.20.10">
    <property type="entry name" value="Single-stranded right-handed beta-helix, Pectin lyase-like"/>
    <property type="match status" value="1"/>
</dbReference>
<keyword evidence="3 5" id="KW-0732">Signal</keyword>
<organism evidence="7 8">
    <name type="scientific">Roseomonas alba</name>
    <dbReference type="NCBI Taxonomy" id="2846776"/>
    <lineage>
        <taxon>Bacteria</taxon>
        <taxon>Pseudomonadati</taxon>
        <taxon>Pseudomonadota</taxon>
        <taxon>Alphaproteobacteria</taxon>
        <taxon>Acetobacterales</taxon>
        <taxon>Roseomonadaceae</taxon>
        <taxon>Roseomonas</taxon>
    </lineage>
</organism>
<evidence type="ECO:0000256" key="3">
    <source>
        <dbReference type="ARBA" id="ARBA00022729"/>
    </source>
</evidence>
<accession>A0ABS7AF89</accession>
<protein>
    <submittedName>
        <fullName evidence="7">Filamentous hemagglutinin N-terminal domain-containing protein</fullName>
    </submittedName>
</protein>
<dbReference type="PANTHER" id="PTHR12338:SF8">
    <property type="entry name" value="HEME_HEMOPEXIN-BINDING PROTEIN"/>
    <property type="match status" value="1"/>
</dbReference>
<dbReference type="InterPro" id="IPR050909">
    <property type="entry name" value="Bact_Autotransporter_VF"/>
</dbReference>
<feature type="compositionally biased region" description="Basic residues" evidence="4">
    <location>
        <begin position="1"/>
        <end position="15"/>
    </location>
</feature>
<dbReference type="SMART" id="SM00912">
    <property type="entry name" value="Haemagg_act"/>
    <property type="match status" value="1"/>
</dbReference>
<dbReference type="InterPro" id="IPR008638">
    <property type="entry name" value="FhaB/CdiA-like_TPS"/>
</dbReference>
<keyword evidence="8" id="KW-1185">Reference proteome</keyword>
<dbReference type="PANTHER" id="PTHR12338">
    <property type="entry name" value="AUTOTRANSPORTER"/>
    <property type="match status" value="1"/>
</dbReference>
<evidence type="ECO:0000259" key="6">
    <source>
        <dbReference type="SMART" id="SM00912"/>
    </source>
</evidence>
<name>A0ABS7AF89_9PROT</name>
<dbReference type="InterPro" id="IPR011050">
    <property type="entry name" value="Pectin_lyase_fold/virulence"/>
</dbReference>
<dbReference type="Proteomes" id="UP001196565">
    <property type="component" value="Unassembled WGS sequence"/>
</dbReference>
<keyword evidence="2" id="KW-0964">Secreted</keyword>
<reference evidence="7 8" key="1">
    <citation type="submission" date="2021-07" db="EMBL/GenBank/DDBJ databases">
        <authorList>
            <person name="So Y."/>
        </authorList>
    </citation>
    <scope>NUCLEOTIDE SEQUENCE [LARGE SCALE GENOMIC DNA]</scope>
    <source>
        <strain evidence="7 8">HJA6</strain>
    </source>
</reference>
<comment type="caution">
    <text evidence="7">The sequence shown here is derived from an EMBL/GenBank/DDBJ whole genome shotgun (WGS) entry which is preliminary data.</text>
</comment>
<sequence length="4526" mass="430483">MPRRAPARPARRRPAKSALTLPPVRRAPQRWWLLATTALLPVTGTALAQTSGPTGGQVVAGQAAIAQTANRTTVRQSTDRAAIDWQQFNVGSQHTVQFVQPNQGSWTLNRVTGPDPSVIAGRVQANGGVAIVNQSGMVFAQGAQVDVGALIASAANITNNNFMAGRMVFDGAPRPGARVENRGRITVADRGLAALVGPGASNSGVIRARLGRVALGAAETFVLDLAGDGLIGIDVTRAVTSAPDGNAALVTNSGVIEAPGGSVLLTAHAASGLVEDLVRNTGRIDAPTAAGRRGEIALRAEGGNVVLDGTLTATGGVQQRGGQVALQATGEVRVGANARIDASGGVGGGRVLVGTTGRGRDQTMAARTTIARGAEIRTDATVRGNGGEIDINSTDRTEMRGTLTARGGATRGDGGFIEVSGQSAFVLDGVVDLHATNGTNGQFLLDPLNIFIADAGTPLDLDGNTVTETPGDLTTMGGSVTGPGAISATTGTGTEWVQITPDVIEAFTGGSIILEASRQIVIGSVVSRDEAGDVTLRAGTGGVAGTGDIIQRTGANVSVNGVLSLETGAGGISLAADLRATGVVLSASGDITQTGGSIAHRVAGTELSLAITSSGGAVSLLGANNGSFALAASSASGDFALTGSAIRLTGTLEGNGVQLIGTEGAVALEGDVRATELGVAATTGISQAAGTTVENRGGAATALGVTALVSGTGDIALDRDNGSLVLRSGGTDDGAMQVRSARRLEIGSGATVSVAGAATFTVTGNGNPLVLTGNLHADSVSLAAAGNVSQPGAGVMARRASGGGADPTAELPLTVAVTGNNHTVALTGGNGSLQVLGASTTDGSIAIRGGSMTVAGAVTAEANGAARSDVTLATATGGLALDATVTARNAIFNAAGAVTQTASLDLGGTAGGRLRVRGASGAGASAAASIDLAQSNAVTELDARVSGTLAFTAAGDLLVTQARGAGVALVGGDLTVPAGQSGIISSGAAGVTVVADSLTVPGTLTAANGRTISLRVDALDLSGGTVSAGTAGTVEIGPRSSDYAVQLGTAGNPAGTLELATADLAAITTGALRLGRTTIASEPVATITALGLTTVEALSTTADLSLLSAAGISVQAALTAPTLYLEAGANDILLGAVPLTASGAGAAITLLTPGAIVQDSGGTLVAPAGTTVALIAHAPGGITLSGSGDFTLAGGLTPSGAGGERSLYAHDSISFTTTGALTVASEVESTVAGATVALGAGSLTIAAPVITAPTGTIALSATGADAGSTITQTAAGLLTTGTLTLDADGAIDLAQAANVVGTLGSVAFNESFGYRSTTGFTVSGPLAPTNAGNADITIIADSGTISLNAPIGAGSGTVRLTATTGDIEQADAGAAITAGRLEVTAAGHAQLAPTLSADQNVVGVLGGSAVGTTFSFAAAGDLAMDGSITQTAPGGSARIDAAGALTLNAGAILGFDSITLNAQGALTLRGTVGIDQATPISLVRLGAGAGITQEATGRIVADTLGIRATGDVLLTTGTNDVRHVAAGTDGAFALDTAGALATGTVDSVPLWGEAAVAVSGVLGSSVTLSAGDLTINPASLGVIGLGVHASAVDGVLTLRADRLALNGSIGAGDVFGAPDLNGTIDIAPRTLGRAVVIGGTDAGALALSQSDLLGLYARHLIIGRSEAGAGGLTVASAVSTLYINTVLLRGGGITLDGTFTLPTADGLLTLSAVTGDIVQNAGSVTATHLLAQALAGSVRLDGTAVLNQVGDIAGSAGTGEDFAFRGAGSYGIAGPGIAAPDGTVTLRAPSGSIAQALGAPITADRLAVTAAGAVMLDGGGATAGMADLNRVATLGATEGTSVTFRNADALTVEGVTANGFTGSAVVLEAPTLALAGDVVASIADGRIVLRTGADFDAPGAGTAITQTAGVIRTHDLSASAGDEIALTRNNEVTRLAAGVGAASASADSVVLRDGGTLSFTDAAGGVEVAARVNAGAGSAVQIVADGLTVAPAMAGAVFSAPGGVVRFLPFTAGATIGLGGSGDTTNYATSLLQRVQADRLVIGADDAGTLTLRQTLDLTGASAPLVLELHSGGDILAGGFALSLRGISAFAAGDVTLGTTASAIQHVVAGESRSGGIVAGGTIAMTTGGTLAVDAPIAAAGASLTLTAQDFVIANGATIATGAVPDALLRIVSTNPAGLRLGVAGGDPGLSQAEIALLDAGGGTLHLEGATITFAGTVAVDGAAAGLVDMSTTGSITQTDGALSVAALRAAAASVQLDRAGNVLPQIEAVATGNIAIATDGATTLRGTRSANGDVTVTAGSIALTDAAGSIAVRAADTVNLTATNGDITGTADLAAIRAATLNATASGAITLTGDNAVGTLAAIAGTGVTFDNTLDLTAGATGAGGTAVAGGVTLSAPSLRLNETLATGTVDLTATAGDVTQATGTRVATGTLRASATGVVTLDAANPDGTARNQIQDIDALSAGTDITLRNALALTLDLPVSVGAGRVLTLEAPALTIGDSLSAGAGGRIVLRTGSFNGGVASGGDILQTGGTISTPELAALAGGAVSLDQPANAIGALGGGRSAAGVDLGLGLVAGTNGVVRSGGFGGSASLGVTGALDIGTGGSLLLRADDFAIAAAIRVPDGTVTLLPVTTDAGIGYVLGGASGSTQAGRITLDSTELSFFPTGTPAAELILGALGVTGSVDIEGTVSLATGGATPRVNQLTLIGDGALTQAAGTSIDVAALRAIFPNGAVRLDPGIAGNRIAALAGIVAGGDVAIRGGAGLMTLRNGGGGSAIRTSASGSTITLRADDLDIQASVQTPNGTINLLPETIGTTVTLGGTGAGTLALTAVELARLGGSGETLDAPTAARLRIGADGTQRTAGDIRVVGDVPLRGRVGTLDLVAGQPGAAGGSVRQTNGSVDVATLTGTAQGDFRLGLSGNAFDTATGIAAGTLPAAGATGVIDLATAGALAATGITAPVSIRLAAGAALTAGGITAPTILLQGGAVRLTDLIQGSTSVAIESTGGVTQDPGAIVVTGLFTLNGGTIALPEDNQIVELDGLVATGPVLSLNTVLPLLVSGAVSAVGSLSFHTDQGLTVADAGSISVAGGPGTATLSAGGDIDYRGGLSTSGASSLTAGGALAFSGVANIGGALTLGAGAGMTLAGSITTGSAIGATATGTLTSTATLDAIAGIELVAGTDLALGGAWSAGEAARFAAGGLLTYTATGRGDGNVTLTTPGAIEAASGSSIMAAATLRLDAGTDLTAVGSLGGGPLVTLSAGTGAMTLAGTIGATGAVTGTAGGAITTTGTVTAEGTISLTAGGALAASNSLDAGGALTLDAGAGLSLDGAWSAGGAATITTTGALAYAAAGTGAADITLRATGAITAEAASTIAGAGTVRLDAGTDLTAQGTVSGGPLVALTAGTGAVTLVGTIGATGDLTATAGGALTTTAALTAGGDATLTAGGMLVASNRLAAGAALTLNAEGVMEVGGTWSAGAAATFAAGGTLRMTASGTAGADATLATPGAIVVTDASVITGVGQVRLAAGTDLTAAGTLNGGPLLDLAAEAGAMTLSGTIGAAGAVTARAGGTLATSAALTAGGDVALTAGGALSAANSLTAGGTLRLDAGAGMTVGGSWSAGGAVTFSAGALLAHDATGQAGGAVTLATPGAINASAGSSITTPATIAFAAGTDLLALGTLDGGPQITLTATSGAMTLDGTISATGAVAGTAGGTLTTDAAITAGQTVSLLAGGALHATNRIAANAGDLTLRAGTDLSADGTFTTGANAGLTAAGGAMSLDGTIEATGTVTGTAGGGLATDAAITAGQAISLLAGGALNVTDWIAANAGDLTLRAGTDLSASGIFTARANATLTAAGGTMTLAGTIGAGGDLAGTAGGALVTGATITAGRAISLLAGGALDATNRIAATAGDLTLRAGTNLSATGIFTAGVNANLAATGGAMTLDGTIGANGTVTATAGGALTTAAAITAGQAVSLIAGGMLDASGRIAANADDLTLQAGTGLSASGTFIAGANATLSTFGGPLTLVGTLSATGSIAVAAGGSLQSTATVEAGQALTLTSGGDMTLSTLHRAGTSLSAAAGGTLAASGTLAANQDIALRAGQAMTLQGLVQAGGTLAATADGALTQSGTVQGDAVALRAGGVLTQTGAVSAAAAMTLSGAGGIASSGTVSAGGPVTLEAGGGLSQSGYLRSGQDAALSAGGAVSLGGQAVAATDFTVQSGGTATLTDGKITAGGVVRLTAGQGATLQSFQIDPTVIELRTSGALDLTAVTLVSSDAIILSGSTVTLRGNSITTGTLDVDAAGRLTLDGGSYVIGRAVSFTAPGGITTPNTITVSPRGSLRPAVVFDTRAAGTLPDPLDVVEPDVPGLPNAQQTTQVRLPGTEVPGAFGPASTAAAGPMQIDIDAGRSAIFLLLDGGTVTGNIVSAGRLGIHGTGGSAELTGQIIDISGTPVGGTTAARFADSTRPASTGALTRYRINGCVVSSVNCVVPSQVLTIPQAPPQRIDIRLGGGAITDPDVQLPNIAEEDY</sequence>
<feature type="domain" description="Filamentous haemagglutinin FhaB/tRNA nuclease CdiA-like TPS" evidence="6">
    <location>
        <begin position="49"/>
        <end position="161"/>
    </location>
</feature>
<dbReference type="InterPro" id="IPR012334">
    <property type="entry name" value="Pectin_lyas_fold"/>
</dbReference>
<evidence type="ECO:0000256" key="2">
    <source>
        <dbReference type="ARBA" id="ARBA00022525"/>
    </source>
</evidence>
<evidence type="ECO:0000313" key="8">
    <source>
        <dbReference type="Proteomes" id="UP001196565"/>
    </source>
</evidence>
<comment type="subcellular location">
    <subcellularLocation>
        <location evidence="1">Secreted</location>
    </subcellularLocation>
</comment>
<evidence type="ECO:0000313" key="7">
    <source>
        <dbReference type="EMBL" id="MBW6400971.1"/>
    </source>
</evidence>
<evidence type="ECO:0000256" key="5">
    <source>
        <dbReference type="SAM" id="SignalP"/>
    </source>
</evidence>
<feature type="signal peptide" evidence="5">
    <location>
        <begin position="1"/>
        <end position="48"/>
    </location>
</feature>
<evidence type="ECO:0000256" key="1">
    <source>
        <dbReference type="ARBA" id="ARBA00004613"/>
    </source>
</evidence>
<proteinExistence type="predicted"/>
<dbReference type="EMBL" id="JAHYBZ010000009">
    <property type="protein sequence ID" value="MBW6400971.1"/>
    <property type="molecule type" value="Genomic_DNA"/>
</dbReference>
<feature type="chain" id="PRO_5047133964" evidence="5">
    <location>
        <begin position="49"/>
        <end position="4526"/>
    </location>
</feature>
<dbReference type="NCBIfam" id="TIGR01901">
    <property type="entry name" value="adhes_NPXG"/>
    <property type="match status" value="1"/>
</dbReference>
<dbReference type="Pfam" id="PF05860">
    <property type="entry name" value="TPS"/>
    <property type="match status" value="1"/>
</dbReference>
<feature type="region of interest" description="Disordered" evidence="4">
    <location>
        <begin position="1"/>
        <end position="22"/>
    </location>
</feature>
<dbReference type="RefSeq" id="WP_219765535.1">
    <property type="nucleotide sequence ID" value="NZ_JAHYBZ010000009.1"/>
</dbReference>